<evidence type="ECO:0000313" key="1">
    <source>
        <dbReference type="EMBL" id="QNX08061.1"/>
    </source>
</evidence>
<protein>
    <submittedName>
        <fullName evidence="1">Uncharacterized protein</fullName>
    </submittedName>
</protein>
<accession>A0A7H2PYX8</accession>
<organism evidence="1 2">
    <name type="scientific">Acinetobacter seifertii</name>
    <dbReference type="NCBI Taxonomy" id="1530123"/>
    <lineage>
        <taxon>Bacteria</taxon>
        <taxon>Pseudomonadati</taxon>
        <taxon>Pseudomonadota</taxon>
        <taxon>Gammaproteobacteria</taxon>
        <taxon>Moraxellales</taxon>
        <taxon>Moraxellaceae</taxon>
        <taxon>Acinetobacter</taxon>
        <taxon>Acinetobacter calcoaceticus/baumannii complex</taxon>
    </lineage>
</organism>
<gene>
    <name evidence="1" type="ORF">IC795_13350</name>
</gene>
<dbReference type="AlphaFoldDB" id="A0A7H2PYX8"/>
<sequence>MKIEHKDFESQEFGAYQELMIVPELIEDEQSIYSSSSISFYKYAINQVNIKYIKKPDIILEQRSIDWFGPTLLITTTALTQNPELISITLNIISNYISDFFKGSKEPNIKFTVLIQESKTQFKKIDYEGDKEGLKEVGKLINKLKK</sequence>
<reference evidence="2" key="1">
    <citation type="submission" date="2020-09" db="EMBL/GenBank/DDBJ databases">
        <title>Clinical and molecular characterization of Acinetobacter seifertii in Taiwan.</title>
        <authorList>
            <person name="Li L.-H."/>
            <person name="Yang Y.-S."/>
            <person name="Sun J.-R."/>
            <person name="Huang T.-W."/>
            <person name="Huang W.-C."/>
            <person name="Wang Y.-C."/>
            <person name="Kuo T.-H."/>
            <person name="Kuo S.-C."/>
            <person name="Chen T.-L."/>
        </authorList>
    </citation>
    <scope>NUCLEOTIDE SEQUENCE [LARGE SCALE GENOMIC DNA]</scope>
    <source>
        <strain evidence="2">AS72</strain>
    </source>
</reference>
<proteinExistence type="predicted"/>
<reference evidence="1 2" key="2">
    <citation type="submission" date="2020-09" db="EMBL/GenBank/DDBJ databases">
        <authorList>
            <person name="Chen F.-J."/>
            <person name="Lee Y.-T."/>
        </authorList>
    </citation>
    <scope>NUCLEOTIDE SEQUENCE [LARGE SCALE GENOMIC DNA]</scope>
    <source>
        <strain evidence="1 2">AS72</strain>
    </source>
</reference>
<dbReference type="EMBL" id="CP061565">
    <property type="protein sequence ID" value="QNX08061.1"/>
    <property type="molecule type" value="Genomic_DNA"/>
</dbReference>
<evidence type="ECO:0000313" key="2">
    <source>
        <dbReference type="Proteomes" id="UP000516745"/>
    </source>
</evidence>
<dbReference type="Proteomes" id="UP000516745">
    <property type="component" value="Chromosome"/>
</dbReference>
<name>A0A7H2PYX8_9GAMM</name>